<reference evidence="11 12" key="1">
    <citation type="submission" date="2013-06" db="EMBL/GenBank/DDBJ databases">
        <title>Rumen cellulosomics: divergent fiber-degrading strategies revealed by comparative genome-wide analysis of six Ruminococcal strains.</title>
        <authorList>
            <person name="Dassa B."/>
            <person name="Borovok I."/>
            <person name="Lamed R."/>
            <person name="Flint H."/>
            <person name="Yeoman C.J."/>
            <person name="White B."/>
            <person name="Bayer E.A."/>
        </authorList>
    </citation>
    <scope>NUCLEOTIDE SEQUENCE [LARGE SCALE GENOMIC DNA]</scope>
    <source>
        <strain evidence="11 12">SY3</strain>
    </source>
</reference>
<organism evidence="11 12">
    <name type="scientific">Ruminococcus albus SY3</name>
    <dbReference type="NCBI Taxonomy" id="1341156"/>
    <lineage>
        <taxon>Bacteria</taxon>
        <taxon>Bacillati</taxon>
        <taxon>Bacillota</taxon>
        <taxon>Clostridia</taxon>
        <taxon>Eubacteriales</taxon>
        <taxon>Oscillospiraceae</taxon>
        <taxon>Ruminococcus</taxon>
    </lineage>
</organism>
<dbReference type="NCBIfam" id="TIGR00525">
    <property type="entry name" value="folB"/>
    <property type="match status" value="1"/>
</dbReference>
<comment type="pathway">
    <text evidence="2">Cofactor biosynthesis; tetrahydrofolate biosynthesis; 2-amino-4-hydroxy-6-hydroxymethyl-7,8-dihydropteridine diphosphate from 7,8-dihydroneopterin triphosphate: step 4/4.</text>
</comment>
<evidence type="ECO:0000256" key="2">
    <source>
        <dbReference type="ARBA" id="ARBA00005051"/>
    </source>
</evidence>
<dbReference type="NCBIfam" id="TIGR00526">
    <property type="entry name" value="folB_dom"/>
    <property type="match status" value="1"/>
</dbReference>
<evidence type="ECO:0000256" key="9">
    <source>
        <dbReference type="RuleBase" id="RU362079"/>
    </source>
</evidence>
<dbReference type="OrthoDB" id="9808041at2"/>
<evidence type="ECO:0000259" key="10">
    <source>
        <dbReference type="PROSITE" id="PS00794"/>
    </source>
</evidence>
<evidence type="ECO:0000256" key="5">
    <source>
        <dbReference type="ARBA" id="ARBA00022741"/>
    </source>
</evidence>
<dbReference type="Pfam" id="PF02152">
    <property type="entry name" value="FolB"/>
    <property type="match status" value="1"/>
</dbReference>
<dbReference type="PANTHER" id="PTHR43071:SF1">
    <property type="entry name" value="2-AMINO-4-HYDROXY-6-HYDROXYMETHYLDIHYDROPTERIDINE PYROPHOSPHOKINASE"/>
    <property type="match status" value="1"/>
</dbReference>
<dbReference type="PROSITE" id="PS00794">
    <property type="entry name" value="HPPK"/>
    <property type="match status" value="1"/>
</dbReference>
<feature type="domain" description="7,8-dihydro-6-hydroxymethylpterin-pyrophosphokinase" evidence="10">
    <location>
        <begin position="206"/>
        <end position="217"/>
    </location>
</feature>
<comment type="similarity">
    <text evidence="9">Belongs to the DHNA family.</text>
</comment>
<dbReference type="SUPFAM" id="SSF55083">
    <property type="entry name" value="6-hydroxymethyl-7,8-dihydropterin pyrophosphokinase, HPPK"/>
    <property type="match status" value="1"/>
</dbReference>
<keyword evidence="4" id="KW-0808">Transferase</keyword>
<dbReference type="InterPro" id="IPR043133">
    <property type="entry name" value="GTP-CH-I_C/QueF"/>
</dbReference>
<dbReference type="GO" id="GO:0046656">
    <property type="term" value="P:folic acid biosynthetic process"/>
    <property type="evidence" value="ECO:0007669"/>
    <property type="project" value="UniProtKB-UniRule"/>
</dbReference>
<dbReference type="UniPathway" id="UPA00077">
    <property type="reaction ID" value="UER00154"/>
</dbReference>
<comment type="catalytic activity">
    <reaction evidence="9">
        <text>7,8-dihydroneopterin = 6-hydroxymethyl-7,8-dihydropterin + glycolaldehyde</text>
        <dbReference type="Rhea" id="RHEA:10540"/>
        <dbReference type="ChEBI" id="CHEBI:17001"/>
        <dbReference type="ChEBI" id="CHEBI:17071"/>
        <dbReference type="ChEBI" id="CHEBI:44841"/>
        <dbReference type="EC" id="4.1.2.25"/>
    </reaction>
</comment>
<dbReference type="InterPro" id="IPR000550">
    <property type="entry name" value="Hppk"/>
</dbReference>
<comment type="pathway">
    <text evidence="9">Cofactor biosynthesis; tetrahydrofolate biosynthesis; 2-amino-4-hydroxy-6-hydroxymethyl-7,8-dihydropteridine diphosphate from 7,8-dihydroneopterin triphosphate: step 3/4.</text>
</comment>
<keyword evidence="5" id="KW-0547">Nucleotide-binding</keyword>
<dbReference type="InterPro" id="IPR006157">
    <property type="entry name" value="FolB_dom"/>
</dbReference>
<dbReference type="GO" id="GO:0016301">
    <property type="term" value="F:kinase activity"/>
    <property type="evidence" value="ECO:0007669"/>
    <property type="project" value="UniProtKB-KW"/>
</dbReference>
<comment type="similarity">
    <text evidence="3">In the N-terminal section; belongs to the DHNA family.</text>
</comment>
<sequence>MDKICIEKLRIFAHHGVFENENINGQNFYINAELYVDTENAGINDDLDRSVDYSKVCKLLEKVMTENTFKLIETAAQKTAEAILLEYPLISAVDIEVRKPEAPIEMDFNSVSVKINRGWHRVLLSLGSNLGDSRGYLEKAFEKLRESHYIRNLKCSDLIITKPYGYTEQDDFVNGAVICETMLSPHGLLEFTQSIENAADRRREIHWGPRTLDVDIVFYDDEVLSDPDLIIPHPDMHNREFVLVPANEIAPYYRHPIFGKTVSQLLDELKKQ</sequence>
<dbReference type="GO" id="GO:0046654">
    <property type="term" value="P:tetrahydrofolate biosynthetic process"/>
    <property type="evidence" value="ECO:0007669"/>
    <property type="project" value="UniProtKB-UniRule"/>
</dbReference>
<dbReference type="InterPro" id="IPR006156">
    <property type="entry name" value="Dihydroneopterin_aldolase"/>
</dbReference>
<gene>
    <name evidence="11" type="ORF">RASY3_16755</name>
</gene>
<dbReference type="EC" id="2.7.6.3" evidence="9"/>
<name>A0A011VRU3_RUMAL</name>
<accession>A0A011VRU3</accession>
<evidence type="ECO:0000256" key="1">
    <source>
        <dbReference type="ARBA" id="ARBA00000198"/>
    </source>
</evidence>
<dbReference type="EC" id="4.1.2.25" evidence="9"/>
<dbReference type="SUPFAM" id="SSF55620">
    <property type="entry name" value="Tetrahydrobiopterin biosynthesis enzymes-like"/>
    <property type="match status" value="1"/>
</dbReference>
<keyword evidence="12" id="KW-1185">Reference proteome</keyword>
<dbReference type="Proteomes" id="UP000021369">
    <property type="component" value="Unassembled WGS sequence"/>
</dbReference>
<comment type="catalytic activity">
    <reaction evidence="1">
        <text>6-hydroxymethyl-7,8-dihydropterin + ATP = (7,8-dihydropterin-6-yl)methyl diphosphate + AMP + H(+)</text>
        <dbReference type="Rhea" id="RHEA:11412"/>
        <dbReference type="ChEBI" id="CHEBI:15378"/>
        <dbReference type="ChEBI" id="CHEBI:30616"/>
        <dbReference type="ChEBI" id="CHEBI:44841"/>
        <dbReference type="ChEBI" id="CHEBI:72950"/>
        <dbReference type="ChEBI" id="CHEBI:456215"/>
        <dbReference type="EC" id="2.7.6.3"/>
    </reaction>
</comment>
<evidence type="ECO:0000256" key="7">
    <source>
        <dbReference type="ARBA" id="ARBA00022840"/>
    </source>
</evidence>
<evidence type="ECO:0000256" key="3">
    <source>
        <dbReference type="ARBA" id="ARBA00009640"/>
    </source>
</evidence>
<dbReference type="PANTHER" id="PTHR43071">
    <property type="entry name" value="2-AMINO-4-HYDROXY-6-HYDROXYMETHYLDIHYDROPTERIDINE PYROPHOSPHOKINASE"/>
    <property type="match status" value="1"/>
</dbReference>
<dbReference type="EMBL" id="JEOB01000004">
    <property type="protein sequence ID" value="EXM37956.1"/>
    <property type="molecule type" value="Genomic_DNA"/>
</dbReference>
<dbReference type="Gene3D" id="3.30.1130.10">
    <property type="match status" value="1"/>
</dbReference>
<comment type="caution">
    <text evidence="11">The sequence shown here is derived from an EMBL/GenBank/DDBJ whole genome shotgun (WGS) entry which is preliminary data.</text>
</comment>
<dbReference type="GO" id="GO:0005524">
    <property type="term" value="F:ATP binding"/>
    <property type="evidence" value="ECO:0007669"/>
    <property type="project" value="UniProtKB-KW"/>
</dbReference>
<evidence type="ECO:0000256" key="4">
    <source>
        <dbReference type="ARBA" id="ARBA00022679"/>
    </source>
</evidence>
<dbReference type="Pfam" id="PF01288">
    <property type="entry name" value="HPPK"/>
    <property type="match status" value="1"/>
</dbReference>
<evidence type="ECO:0000313" key="12">
    <source>
        <dbReference type="Proteomes" id="UP000021369"/>
    </source>
</evidence>
<protein>
    <recommendedName>
        <fullName evidence="9">Bifunctional folate synthesis protein</fullName>
    </recommendedName>
    <domain>
        <recommendedName>
            <fullName evidence="9">Dihydroneopterin aldolase</fullName>
            <shortName evidence="9">DHNA</shortName>
            <ecNumber evidence="9">4.1.2.25</ecNumber>
        </recommendedName>
        <alternativeName>
            <fullName evidence="9">7,8-dihydroneopterin aldolase</fullName>
        </alternativeName>
    </domain>
    <domain>
        <recommendedName>
            <fullName evidence="9">2-amino-4-hydroxy-6-hydroxymethyldihydropteridine pyrophosphokinase</fullName>
            <ecNumber evidence="9">2.7.6.3</ecNumber>
        </recommendedName>
        <alternativeName>
            <fullName evidence="9">6-hydroxymethyl-7,8-dihydropterin pyrophosphokinase</fullName>
            <shortName evidence="9">PPPK</shortName>
        </alternativeName>
        <alternativeName>
            <fullName evidence="9">7,8-dihydro-6-hydroxymethylpterin pyrophosphokinase</fullName>
            <shortName evidence="9">HPPK</shortName>
        </alternativeName>
    </domain>
</protein>
<dbReference type="NCBIfam" id="TIGR01498">
    <property type="entry name" value="folK"/>
    <property type="match status" value="1"/>
</dbReference>
<dbReference type="GO" id="GO:0004150">
    <property type="term" value="F:dihydroneopterin aldolase activity"/>
    <property type="evidence" value="ECO:0007669"/>
    <property type="project" value="UniProtKB-UniRule"/>
</dbReference>
<evidence type="ECO:0000256" key="8">
    <source>
        <dbReference type="ARBA" id="ARBA00022909"/>
    </source>
</evidence>
<comment type="function">
    <text evidence="9">Catalyzes the conversion of 7,8-dihydroneopterin to 6-hydroxymethyl-7,8-dihydropterin.</text>
</comment>
<keyword evidence="9" id="KW-0456">Lyase</keyword>
<keyword evidence="8 9" id="KW-0289">Folate biosynthesis</keyword>
<dbReference type="GO" id="GO:0003848">
    <property type="term" value="F:2-amino-4-hydroxy-6-hydroxymethyldihydropteridine diphosphokinase activity"/>
    <property type="evidence" value="ECO:0007669"/>
    <property type="project" value="UniProtKB-EC"/>
</dbReference>
<dbReference type="Gene3D" id="3.30.70.560">
    <property type="entry name" value="7,8-Dihydro-6-hydroxymethylpterin-pyrophosphokinase HPPK"/>
    <property type="match status" value="1"/>
</dbReference>
<keyword evidence="6 11" id="KW-0418">Kinase</keyword>
<proteinExistence type="inferred from homology"/>
<dbReference type="AlphaFoldDB" id="A0A011VRU3"/>
<dbReference type="PATRIC" id="fig|1341156.4.peg.2951"/>
<dbReference type="InterPro" id="IPR035907">
    <property type="entry name" value="Hppk_sf"/>
</dbReference>
<keyword evidence="7" id="KW-0067">ATP-binding</keyword>
<dbReference type="SMART" id="SM00905">
    <property type="entry name" value="FolB"/>
    <property type="match status" value="1"/>
</dbReference>
<dbReference type="RefSeq" id="WP_037290014.1">
    <property type="nucleotide sequence ID" value="NZ_JEOB01000004.1"/>
</dbReference>
<dbReference type="CDD" id="cd00534">
    <property type="entry name" value="DHNA_DHNTPE"/>
    <property type="match status" value="1"/>
</dbReference>
<dbReference type="CDD" id="cd00483">
    <property type="entry name" value="HPPK"/>
    <property type="match status" value="1"/>
</dbReference>
<evidence type="ECO:0000256" key="6">
    <source>
        <dbReference type="ARBA" id="ARBA00022777"/>
    </source>
</evidence>
<evidence type="ECO:0000313" key="11">
    <source>
        <dbReference type="EMBL" id="EXM37956.1"/>
    </source>
</evidence>